<proteinExistence type="predicted"/>
<organism evidence="3 4">
    <name type="scientific">Corynebacterium kalidii</name>
    <dbReference type="NCBI Taxonomy" id="2931982"/>
    <lineage>
        <taxon>Bacteria</taxon>
        <taxon>Bacillati</taxon>
        <taxon>Actinomycetota</taxon>
        <taxon>Actinomycetes</taxon>
        <taxon>Mycobacteriales</taxon>
        <taxon>Corynebacteriaceae</taxon>
        <taxon>Corynebacterium</taxon>
    </lineage>
</organism>
<dbReference type="Pfam" id="PF13367">
    <property type="entry name" value="PrsW-protease"/>
    <property type="match status" value="1"/>
</dbReference>
<keyword evidence="3" id="KW-0378">Hydrolase</keyword>
<feature type="transmembrane region" description="Helical" evidence="2">
    <location>
        <begin position="221"/>
        <end position="243"/>
    </location>
</feature>
<protein>
    <submittedName>
        <fullName evidence="3">PrsW family intramembrane metalloprotease</fullName>
    </submittedName>
</protein>
<feature type="transmembrane region" description="Helical" evidence="2">
    <location>
        <begin position="102"/>
        <end position="123"/>
    </location>
</feature>
<evidence type="ECO:0000256" key="1">
    <source>
        <dbReference type="SAM" id="MobiDB-lite"/>
    </source>
</evidence>
<feature type="compositionally biased region" description="Gly residues" evidence="1">
    <location>
        <begin position="347"/>
        <end position="356"/>
    </location>
</feature>
<accession>A0A9X1WF63</accession>
<feature type="transmembrane region" description="Helical" evidence="2">
    <location>
        <begin position="72"/>
        <end position="90"/>
    </location>
</feature>
<dbReference type="Proteomes" id="UP001139207">
    <property type="component" value="Unassembled WGS sequence"/>
</dbReference>
<keyword evidence="2" id="KW-0812">Transmembrane</keyword>
<dbReference type="AlphaFoldDB" id="A0A9X1WF63"/>
<feature type="transmembrane region" description="Helical" evidence="2">
    <location>
        <begin position="40"/>
        <end position="66"/>
    </location>
</feature>
<dbReference type="PANTHER" id="PTHR36844:SF1">
    <property type="entry name" value="PROTEASE PRSW"/>
    <property type="match status" value="1"/>
</dbReference>
<dbReference type="PANTHER" id="PTHR36844">
    <property type="entry name" value="PROTEASE PRSW"/>
    <property type="match status" value="1"/>
</dbReference>
<dbReference type="EMBL" id="JALIEA010000010">
    <property type="protein sequence ID" value="MCJ7857540.1"/>
    <property type="molecule type" value="Genomic_DNA"/>
</dbReference>
<sequence>MPHDNRPRPGQQWRVLDVPRRHHDSFPPNQRPRLRPTWDIFGWSFLLITLGSLFLTALTPAVLVFFPGPGPVALASLYALVFIAVTWFLLSRTLIYRGTPWLLAGAAVLWGMTGSFAIGAFTVSERLIELSYSWDLDEVALSLGGAYPEELAKALGVWLLLHTGRAWWNRPWHGLVAGMLVGIGFEAFENLGYAVMFSVYHPTSDLAGVSEMWLFRLVAGPLLHAVCTGLVGFGIGMAVYAAGLTWRRRLAWVLASGMAGFMVHAGWNLQLDSTAATVVHLVGSWGLGAALLVTAVVISTKEARGLAAAGRYPAISIYQRIPAPQPAAAFPQVQHMPPGAPPHGTPGYPGAGPGPR</sequence>
<feature type="transmembrane region" description="Helical" evidence="2">
    <location>
        <begin position="250"/>
        <end position="269"/>
    </location>
</feature>
<gene>
    <name evidence="3" type="ORF">MUN33_02250</name>
</gene>
<dbReference type="RefSeq" id="WP_244803290.1">
    <property type="nucleotide sequence ID" value="NZ_JALIEA010000010.1"/>
</dbReference>
<reference evidence="3" key="1">
    <citation type="submission" date="2022-04" db="EMBL/GenBank/DDBJ databases">
        <title>Corynebacterium kalidii LD5P10.</title>
        <authorList>
            <person name="Sun J.Q."/>
        </authorList>
    </citation>
    <scope>NUCLEOTIDE SEQUENCE</scope>
    <source>
        <strain evidence="3">LD5P10</strain>
    </source>
</reference>
<keyword evidence="2" id="KW-0472">Membrane</keyword>
<name>A0A9X1WF63_9CORY</name>
<evidence type="ECO:0000313" key="4">
    <source>
        <dbReference type="Proteomes" id="UP001139207"/>
    </source>
</evidence>
<feature type="transmembrane region" description="Helical" evidence="2">
    <location>
        <begin position="275"/>
        <end position="298"/>
    </location>
</feature>
<evidence type="ECO:0000313" key="3">
    <source>
        <dbReference type="EMBL" id="MCJ7857540.1"/>
    </source>
</evidence>
<keyword evidence="3" id="KW-0482">Metalloprotease</keyword>
<feature type="region of interest" description="Disordered" evidence="1">
    <location>
        <begin position="330"/>
        <end position="356"/>
    </location>
</feature>
<comment type="caution">
    <text evidence="3">The sequence shown here is derived from an EMBL/GenBank/DDBJ whole genome shotgun (WGS) entry which is preliminary data.</text>
</comment>
<keyword evidence="4" id="KW-1185">Reference proteome</keyword>
<dbReference type="InterPro" id="IPR026898">
    <property type="entry name" value="PrsW"/>
</dbReference>
<dbReference type="GO" id="GO:0008237">
    <property type="term" value="F:metallopeptidase activity"/>
    <property type="evidence" value="ECO:0007669"/>
    <property type="project" value="UniProtKB-KW"/>
</dbReference>
<evidence type="ECO:0000256" key="2">
    <source>
        <dbReference type="SAM" id="Phobius"/>
    </source>
</evidence>
<keyword evidence="2" id="KW-1133">Transmembrane helix</keyword>
<keyword evidence="3" id="KW-0645">Protease</keyword>
<feature type="transmembrane region" description="Helical" evidence="2">
    <location>
        <begin position="175"/>
        <end position="201"/>
    </location>
</feature>